<sequence>MKLIVFILFFISLGLNGQTVYKTPSGTKYHLSSCGMVKNVSSALDVSKAVEIGLQPCKVCNPPTVNALGIIFKPKKVNGTNRGNRCPAITKEGTRCKRYTKIGNDYCFQHTPDQ</sequence>
<comment type="caution">
    <text evidence="1">The sequence shown here is derived from an EMBL/GenBank/DDBJ whole genome shotgun (WGS) entry which is preliminary data.</text>
</comment>
<evidence type="ECO:0000313" key="1">
    <source>
        <dbReference type="EMBL" id="MBB4805132.1"/>
    </source>
</evidence>
<dbReference type="AlphaFoldDB" id="A0A840KDU4"/>
<dbReference type="SUPFAM" id="SSF57884">
    <property type="entry name" value="Ada DNA repair protein, N-terminal domain (N-Ada 10)"/>
    <property type="match status" value="1"/>
</dbReference>
<dbReference type="Proteomes" id="UP000592180">
    <property type="component" value="Unassembled WGS sequence"/>
</dbReference>
<protein>
    <submittedName>
        <fullName evidence="1">Uncharacterized protein</fullName>
    </submittedName>
</protein>
<accession>A0A840KDU4</accession>
<dbReference type="InterPro" id="IPR035451">
    <property type="entry name" value="Ada-like_dom_sf"/>
</dbReference>
<proteinExistence type="predicted"/>
<dbReference type="RefSeq" id="WP_184183656.1">
    <property type="nucleotide sequence ID" value="NZ_JACHLE010000001.1"/>
</dbReference>
<dbReference type="EMBL" id="JACHLE010000001">
    <property type="protein sequence ID" value="MBB4805132.1"/>
    <property type="molecule type" value="Genomic_DNA"/>
</dbReference>
<gene>
    <name evidence="1" type="ORF">HNP38_000404</name>
</gene>
<evidence type="ECO:0000313" key="2">
    <source>
        <dbReference type="Proteomes" id="UP000592180"/>
    </source>
</evidence>
<name>A0A840KDU4_9FLAO</name>
<reference evidence="1 2" key="1">
    <citation type="submission" date="2020-08" db="EMBL/GenBank/DDBJ databases">
        <title>Functional genomics of gut bacteria from endangered species of beetles.</title>
        <authorList>
            <person name="Carlos-Shanley C."/>
        </authorList>
    </citation>
    <scope>NUCLEOTIDE SEQUENCE [LARGE SCALE GENOMIC DNA]</scope>
    <source>
        <strain evidence="1 2">S00151</strain>
    </source>
</reference>
<keyword evidence="2" id="KW-1185">Reference proteome</keyword>
<organism evidence="1 2">
    <name type="scientific">Chryseobacterium defluvii</name>
    <dbReference type="NCBI Taxonomy" id="160396"/>
    <lineage>
        <taxon>Bacteria</taxon>
        <taxon>Pseudomonadati</taxon>
        <taxon>Bacteroidota</taxon>
        <taxon>Flavobacteriia</taxon>
        <taxon>Flavobacteriales</taxon>
        <taxon>Weeksellaceae</taxon>
        <taxon>Chryseobacterium group</taxon>
        <taxon>Chryseobacterium</taxon>
    </lineage>
</organism>